<dbReference type="SUPFAM" id="SSF63999">
    <property type="entry name" value="Thiamin pyrophosphokinase, catalytic domain"/>
    <property type="match status" value="1"/>
</dbReference>
<keyword evidence="5" id="KW-0460">Magnesium</keyword>
<dbReference type="HAMAP" id="MF_02131">
    <property type="entry name" value="HMPDK_arch"/>
    <property type="match status" value="1"/>
</dbReference>
<dbReference type="PANTHER" id="PTHR39648:SF1">
    <property type="entry name" value="6-HYDROXYMETHYL-7,8-DIHYDROPTERIN PYROPHOSPHOKINASE"/>
    <property type="match status" value="1"/>
</dbReference>
<comment type="catalytic activity">
    <reaction evidence="5">
        <text>6-hydroxymethyl-7,8-dihydropterin + ATP = (7,8-dihydropterin-6-yl)methyl diphosphate + AMP + H(+)</text>
        <dbReference type="Rhea" id="RHEA:11412"/>
        <dbReference type="ChEBI" id="CHEBI:15378"/>
        <dbReference type="ChEBI" id="CHEBI:30616"/>
        <dbReference type="ChEBI" id="CHEBI:44841"/>
        <dbReference type="ChEBI" id="CHEBI:72950"/>
        <dbReference type="ChEBI" id="CHEBI:456215"/>
        <dbReference type="EC" id="2.7.6.3"/>
    </reaction>
</comment>
<dbReference type="Pfam" id="PF01973">
    <property type="entry name" value="MptE-like"/>
    <property type="match status" value="1"/>
</dbReference>
<dbReference type="InterPro" id="IPR027510">
    <property type="entry name" value="HMPDK_MptE"/>
</dbReference>
<evidence type="ECO:0000256" key="5">
    <source>
        <dbReference type="HAMAP-Rule" id="MF_02131"/>
    </source>
</evidence>
<evidence type="ECO:0000256" key="1">
    <source>
        <dbReference type="ARBA" id="ARBA00022679"/>
    </source>
</evidence>
<evidence type="ECO:0000256" key="2">
    <source>
        <dbReference type="ARBA" id="ARBA00022741"/>
    </source>
</evidence>
<reference evidence="7" key="1">
    <citation type="submission" date="2018-05" db="EMBL/GenBank/DDBJ databases">
        <title>Complete Genome Sequences of Extremely Thermoacidophilic, Metal-Mobilizing Type-Strain Members of the Archaeal Family Sulfolobaceae: Acidianus brierleyi DSM-1651T, Acidianus sulfidivorans DSM-18786T, Metallosphaera hakonensis DSM-7519T, and Metallosphaera prunae DSM-10039T.</title>
        <authorList>
            <person name="Counts J.A."/>
            <person name="Kelly R.M."/>
        </authorList>
    </citation>
    <scope>NUCLEOTIDE SEQUENCE [LARGE SCALE GENOMIC DNA]</scope>
    <source>
        <strain evidence="7">HO1-1</strain>
    </source>
</reference>
<comment type="function">
    <text evidence="5">Catalyzes the transfer of diphosphate from ATP to 6-hydroxymethyl-7,8-dihydropterin (6-HMD), leading to 6-hydroxymethyl-7,8-dihydropterin diphosphate (6-HMDP).</text>
</comment>
<dbReference type="GO" id="GO:0005524">
    <property type="term" value="F:ATP binding"/>
    <property type="evidence" value="ECO:0007669"/>
    <property type="project" value="UniProtKB-UniRule"/>
</dbReference>
<keyword evidence="8" id="KW-1185">Reference proteome</keyword>
<evidence type="ECO:0000256" key="3">
    <source>
        <dbReference type="ARBA" id="ARBA00022777"/>
    </source>
</evidence>
<dbReference type="GO" id="GO:0004788">
    <property type="term" value="F:thiamine diphosphokinase activity"/>
    <property type="evidence" value="ECO:0007669"/>
    <property type="project" value="InterPro"/>
</dbReference>
<dbReference type="STRING" id="1293036.GCA_001315825_02444"/>
<evidence type="ECO:0000313" key="8">
    <source>
        <dbReference type="Proteomes" id="UP000247586"/>
    </source>
</evidence>
<dbReference type="Proteomes" id="UP000247586">
    <property type="component" value="Chromosome"/>
</dbReference>
<keyword evidence="2 5" id="KW-0547">Nucleotide-binding</keyword>
<dbReference type="GO" id="GO:0000287">
    <property type="term" value="F:magnesium ion binding"/>
    <property type="evidence" value="ECO:0007669"/>
    <property type="project" value="UniProtKB-UniRule"/>
</dbReference>
<dbReference type="InterPro" id="IPR036759">
    <property type="entry name" value="TPK_catalytic_sf"/>
</dbReference>
<dbReference type="EC" id="2.7.6.3" evidence="5"/>
<dbReference type="EMBL" id="CP029287">
    <property type="protein sequence ID" value="AWS00507.1"/>
    <property type="molecule type" value="Genomic_DNA"/>
</dbReference>
<dbReference type="KEGG" id="mhk:DFR87_02850"/>
<dbReference type="GO" id="GO:0003848">
    <property type="term" value="F:2-amino-4-hydroxy-6-hydroxymethyldihydropteridine diphosphokinase activity"/>
    <property type="evidence" value="ECO:0007669"/>
    <property type="project" value="UniProtKB-UniRule"/>
</dbReference>
<dbReference type="Gene3D" id="3.40.50.10240">
    <property type="entry name" value="Thiamin pyrophosphokinase, catalytic domain"/>
    <property type="match status" value="1"/>
</dbReference>
<gene>
    <name evidence="5" type="primary">mptE</name>
    <name evidence="7" type="ORF">DFR87_02850</name>
</gene>
<keyword evidence="1 5" id="KW-0808">Transferase</keyword>
<evidence type="ECO:0000313" key="7">
    <source>
        <dbReference type="EMBL" id="AWS00507.1"/>
    </source>
</evidence>
<evidence type="ECO:0000256" key="4">
    <source>
        <dbReference type="ARBA" id="ARBA00022840"/>
    </source>
</evidence>
<dbReference type="AlphaFoldDB" id="A0A2U9IWX3"/>
<organism evidence="7 8">
    <name type="scientific">Metallosphaera hakonensis JCM 8857 = DSM 7519</name>
    <dbReference type="NCBI Taxonomy" id="1293036"/>
    <lineage>
        <taxon>Archaea</taxon>
        <taxon>Thermoproteota</taxon>
        <taxon>Thermoprotei</taxon>
        <taxon>Sulfolobales</taxon>
        <taxon>Sulfolobaceae</taxon>
        <taxon>Metallosphaera</taxon>
    </lineage>
</organism>
<dbReference type="InterPro" id="IPR002826">
    <property type="entry name" value="MptE-like"/>
</dbReference>
<keyword evidence="4 5" id="KW-0067">ATP-binding</keyword>
<keyword evidence="3 5" id="KW-0418">Kinase</keyword>
<evidence type="ECO:0000259" key="6">
    <source>
        <dbReference type="Pfam" id="PF01973"/>
    </source>
</evidence>
<name>A0A2U9IWX3_9CREN</name>
<comment type="similarity">
    <text evidence="5">Belongs to the archaeal 6-HMPDK family.</text>
</comment>
<dbReference type="PANTHER" id="PTHR39648">
    <property type="entry name" value="6-HYDROXYMETHYL-7,8-DIHYDROPTERIN PYROPHOSPHOKINASE"/>
    <property type="match status" value="1"/>
</dbReference>
<dbReference type="GO" id="GO:0016301">
    <property type="term" value="F:kinase activity"/>
    <property type="evidence" value="ECO:0007669"/>
    <property type="project" value="UniProtKB-KW"/>
</dbReference>
<sequence length="181" mass="20327">MRIEEDLEYRLVSLIEGKRVAVVGAGPSLVNVREFNEDVIIAADGATNYLVKLGIIPDIIVSDLDGISVFPDSLYVVHAHGDNILTHWKINYMKDLVGTVQVSPFGRLKLYGGFTDGDRALILAKNFGAKSIKMYAMDFDSELIGRYSKPYYLSDVPMNSFKRRKLMIAKEIVHDISRKDL</sequence>
<protein>
    <recommendedName>
        <fullName evidence="5">6-hydroxymethyl-7,8-dihydropterin pyrophosphokinase</fullName>
        <shortName evidence="5">HPPK</shortName>
        <ecNumber evidence="5">2.7.6.3</ecNumber>
    </recommendedName>
    <alternativeName>
        <fullName evidence="5">2-amino-4-hydroxy-6-hydroxymethyldihydropteridine pyrophosphokinase</fullName>
    </alternativeName>
    <alternativeName>
        <fullName evidence="5">6-hydroxymethyl-7,8-dihydropterin diphosphokinase</fullName>
        <shortName evidence="5">6-HMPDK</shortName>
    </alternativeName>
    <alternativeName>
        <fullName evidence="5">7,8-dihydro-6-hydroxymethylpterin diphosphokinase</fullName>
    </alternativeName>
    <alternativeName>
        <fullName evidence="5">7,8-dihydro-6-hydroxymethylpterin pyrophosphokinase</fullName>
        <shortName evidence="5">PPPK</shortName>
    </alternativeName>
</protein>
<proteinExistence type="inferred from homology"/>
<dbReference type="GO" id="GO:0009229">
    <property type="term" value="P:thiamine diphosphate biosynthetic process"/>
    <property type="evidence" value="ECO:0007669"/>
    <property type="project" value="InterPro"/>
</dbReference>
<accession>A0A2U9IWX3</accession>
<comment type="cofactor">
    <cofactor evidence="5">
        <name>Mg(2+)</name>
        <dbReference type="ChEBI" id="CHEBI:18420"/>
    </cofactor>
</comment>
<feature type="domain" description="6-hydroxymethylpterin diphosphokinase MptE-like" evidence="6">
    <location>
        <begin position="11"/>
        <end position="140"/>
    </location>
</feature>